<evidence type="ECO:0000313" key="2">
    <source>
        <dbReference type="EMBL" id="SEQ26791.1"/>
    </source>
</evidence>
<dbReference type="AlphaFoldDB" id="A0A1H9EM53"/>
<proteinExistence type="predicted"/>
<feature type="signal peptide" evidence="1">
    <location>
        <begin position="1"/>
        <end position="22"/>
    </location>
</feature>
<dbReference type="STRING" id="478744.SAMN05444359_107130"/>
<dbReference type="OrthoDB" id="1490051at2"/>
<dbReference type="EMBL" id="FOFB01000007">
    <property type="protein sequence ID" value="SEQ26791.1"/>
    <property type="molecule type" value="Genomic_DNA"/>
</dbReference>
<feature type="chain" id="PRO_5011783730" evidence="1">
    <location>
        <begin position="23"/>
        <end position="326"/>
    </location>
</feature>
<dbReference type="RefSeq" id="WP_090167263.1">
    <property type="nucleotide sequence ID" value="NZ_FOFB01000007.1"/>
</dbReference>
<dbReference type="InParanoid" id="A0A1H9EM53"/>
<evidence type="ECO:0000313" key="3">
    <source>
        <dbReference type="Proteomes" id="UP000199021"/>
    </source>
</evidence>
<reference evidence="3" key="1">
    <citation type="submission" date="2016-10" db="EMBL/GenBank/DDBJ databases">
        <authorList>
            <person name="Varghese N."/>
            <person name="Submissions S."/>
        </authorList>
    </citation>
    <scope>NUCLEOTIDE SEQUENCE [LARGE SCALE GENOMIC DNA]</scope>
    <source>
        <strain evidence="3">DSM 24740</strain>
    </source>
</reference>
<evidence type="ECO:0000256" key="1">
    <source>
        <dbReference type="SAM" id="SignalP"/>
    </source>
</evidence>
<sequence>MNRTNYLHRLCFLTLLCTCVLAPSGSLSGQGISINLLAAGVGPEPSGDCDKNLPDPDCSALDGNQNLTLAPGALYGFYFEWENDGLATFTEVRATDQAGELLFAPVTTPLPAGGTSSMSNFRNAPVAEGNYDYLITVRAIEENGREDIAQFRYFLTVDASLPVQLTHFAGHPLDKGKNELLWQTSAESHHDHFVVERSHDNLPFRAIGRVDAPQTSTGPIKEYRFVDKASPAGGNLYRLRQVDFDGTYQFSSIISLNTPANEAGCWPNPAVHQLYFAGDHQGPVFDLWGRSHSLRQQADGGLDVSPLAPGQYWLRTSRGVVRFLKQ</sequence>
<keyword evidence="3" id="KW-1185">Reference proteome</keyword>
<dbReference type="Proteomes" id="UP000199021">
    <property type="component" value="Unassembled WGS sequence"/>
</dbReference>
<name>A0A1H9EM53_9BACT</name>
<keyword evidence="1" id="KW-0732">Signal</keyword>
<accession>A0A1H9EM53</accession>
<gene>
    <name evidence="2" type="ORF">SAMN05444359_107130</name>
</gene>
<organism evidence="2 3">
    <name type="scientific">Neolewinella agarilytica</name>
    <dbReference type="NCBI Taxonomy" id="478744"/>
    <lineage>
        <taxon>Bacteria</taxon>
        <taxon>Pseudomonadati</taxon>
        <taxon>Bacteroidota</taxon>
        <taxon>Saprospiria</taxon>
        <taxon>Saprospirales</taxon>
        <taxon>Lewinellaceae</taxon>
        <taxon>Neolewinella</taxon>
    </lineage>
</organism>
<protein>
    <submittedName>
        <fullName evidence="2">Uncharacterized protein</fullName>
    </submittedName>
</protein>